<dbReference type="SUPFAM" id="SSF47923">
    <property type="entry name" value="Ypt/Rab-GAP domain of gyp1p"/>
    <property type="match status" value="2"/>
</dbReference>
<evidence type="ECO:0000313" key="4">
    <source>
        <dbReference type="EMBL" id="KIH46394.1"/>
    </source>
</evidence>
<gene>
    <name evidence="4" type="ORF">ANCDUO_23554</name>
</gene>
<protein>
    <submittedName>
        <fullName evidence="4">TBC domain protein</fullName>
    </submittedName>
</protein>
<dbReference type="PANTHER" id="PTHR13399">
    <property type="entry name" value="TRANSLOCON-ASSOCIATED PROTEIN TRAP , GAMMA SUBUNIT"/>
    <property type="match status" value="1"/>
</dbReference>
<dbReference type="InterPro" id="IPR000195">
    <property type="entry name" value="Rab-GAP-TBC_dom"/>
</dbReference>
<dbReference type="Proteomes" id="UP000054047">
    <property type="component" value="Unassembled WGS sequence"/>
</dbReference>
<dbReference type="PANTHER" id="PTHR13399:SF2">
    <property type="entry name" value="TRANSLOCON-ASSOCIATED PROTEIN SUBUNIT GAMMA"/>
    <property type="match status" value="1"/>
</dbReference>
<keyword evidence="5" id="KW-1185">Reference proteome</keyword>
<dbReference type="InterPro" id="IPR035969">
    <property type="entry name" value="Rab-GAP_TBC_sf"/>
</dbReference>
<dbReference type="AlphaFoldDB" id="A0A0C2FI78"/>
<feature type="coiled-coil region" evidence="1">
    <location>
        <begin position="128"/>
        <end position="155"/>
    </location>
</feature>
<evidence type="ECO:0000259" key="3">
    <source>
        <dbReference type="PROSITE" id="PS50086"/>
    </source>
</evidence>
<reference evidence="4 5" key="1">
    <citation type="submission" date="2013-12" db="EMBL/GenBank/DDBJ databases">
        <title>Draft genome of the parsitic nematode Ancylostoma duodenale.</title>
        <authorList>
            <person name="Mitreva M."/>
        </authorList>
    </citation>
    <scope>NUCLEOTIDE SEQUENCE [LARGE SCALE GENOMIC DNA]</scope>
    <source>
        <strain evidence="4 5">Zhejiang</strain>
    </source>
</reference>
<dbReference type="SMART" id="SM00164">
    <property type="entry name" value="TBC"/>
    <property type="match status" value="1"/>
</dbReference>
<dbReference type="Gene3D" id="1.10.472.80">
    <property type="entry name" value="Ypt/Rab-GAP domain of gyp1p, domain 3"/>
    <property type="match status" value="1"/>
</dbReference>
<dbReference type="Pfam" id="PF00566">
    <property type="entry name" value="RabGAP-TBC"/>
    <property type="match status" value="1"/>
</dbReference>
<name>A0A0C2FI78_9BILA</name>
<evidence type="ECO:0000256" key="2">
    <source>
        <dbReference type="SAM" id="MobiDB-lite"/>
    </source>
</evidence>
<dbReference type="PROSITE" id="PS50086">
    <property type="entry name" value="TBC_RABGAP"/>
    <property type="match status" value="1"/>
</dbReference>
<evidence type="ECO:0000313" key="5">
    <source>
        <dbReference type="Proteomes" id="UP000054047"/>
    </source>
</evidence>
<dbReference type="Gene3D" id="1.10.8.270">
    <property type="entry name" value="putative rabgap domain of human tbc1 domain family member 14 like domains"/>
    <property type="match status" value="1"/>
</dbReference>
<feature type="region of interest" description="Disordered" evidence="2">
    <location>
        <begin position="533"/>
        <end position="559"/>
    </location>
</feature>
<dbReference type="GO" id="GO:0005783">
    <property type="term" value="C:endoplasmic reticulum"/>
    <property type="evidence" value="ECO:0007669"/>
    <property type="project" value="TreeGrafter"/>
</dbReference>
<dbReference type="EMBL" id="KN769378">
    <property type="protein sequence ID" value="KIH46394.1"/>
    <property type="molecule type" value="Genomic_DNA"/>
</dbReference>
<keyword evidence="1" id="KW-0175">Coiled coil</keyword>
<sequence length="559" mass="63646">DRETDRTADTLSGVRETDAAPPLRLIAEHLLGGCTGSSATHPVSGGHLHRNCISSKVSIMRYDPCSPEERKKSLQYLLAHIYHENSMQNSTRDLTDSLTESFHSDVSMASPKRHTTESLMALDYVTDESQLREEIADLKRKVEQANHRLVRVVRQRAFYRAKQNTKCAVLSAILMAISPKTSADSKLRFSLEPPTIHDGVEEWKRAMRIMARLPGGIPNIFRNKLWSTLGELHVLSAGLDWEQICRSAFSEHVQPEDIEIHSQILKDLHRTGWSEFDDEKKLKQVLLAYARYNKEIGYCQGFNVIAALILQVVDYRTDIALKVMIFLIEHVLPRGYFDQSLKALSVDMTVMKDLMLQRVPNTIEHLEHLKNTSADSEVPSIPGNEYEPPLPNIFSMHWFLTLFATCLPRDCVLRLWDVLMLQGSEVLLRTAIALWSKMSRKILRTSTADEFYSLMGKLCKELAEMNEEEQDHLMTVRAPTTFHGGYAKVVYTMAEFPYPGLAELREKYTWNIHPLSATFKLFRKSVTDILYDDSSDGEPSCSPCESDRRDVVSDIPRSG</sequence>
<evidence type="ECO:0000256" key="1">
    <source>
        <dbReference type="SAM" id="Coils"/>
    </source>
</evidence>
<proteinExistence type="predicted"/>
<feature type="domain" description="Rab-GAP TBC" evidence="3">
    <location>
        <begin position="216"/>
        <end position="423"/>
    </location>
</feature>
<dbReference type="OrthoDB" id="289721at2759"/>
<accession>A0A0C2FI78</accession>
<feature type="non-terminal residue" evidence="4">
    <location>
        <position position="1"/>
    </location>
</feature>
<organism evidence="4 5">
    <name type="scientific">Ancylostoma duodenale</name>
    <dbReference type="NCBI Taxonomy" id="51022"/>
    <lineage>
        <taxon>Eukaryota</taxon>
        <taxon>Metazoa</taxon>
        <taxon>Ecdysozoa</taxon>
        <taxon>Nematoda</taxon>
        <taxon>Chromadorea</taxon>
        <taxon>Rhabditida</taxon>
        <taxon>Rhabditina</taxon>
        <taxon>Rhabditomorpha</taxon>
        <taxon>Strongyloidea</taxon>
        <taxon>Ancylostomatidae</taxon>
        <taxon>Ancylostomatinae</taxon>
        <taxon>Ancylostoma</taxon>
    </lineage>
</organism>